<evidence type="ECO:0000313" key="5">
    <source>
        <dbReference type="Proteomes" id="UP000183868"/>
    </source>
</evidence>
<evidence type="ECO:0000313" key="3">
    <source>
        <dbReference type="EMBL" id="EHO41560.1"/>
    </source>
</evidence>
<dbReference type="GO" id="GO:0032259">
    <property type="term" value="P:methylation"/>
    <property type="evidence" value="ECO:0007669"/>
    <property type="project" value="UniProtKB-KW"/>
</dbReference>
<dbReference type="PANTHER" id="PTHR43591">
    <property type="entry name" value="METHYLTRANSFERASE"/>
    <property type="match status" value="1"/>
</dbReference>
<dbReference type="InterPro" id="IPR013216">
    <property type="entry name" value="Methyltransf_11"/>
</dbReference>
<feature type="domain" description="Methyltransferase type 11" evidence="1">
    <location>
        <begin position="52"/>
        <end position="146"/>
    </location>
</feature>
<dbReference type="Proteomes" id="UP000004671">
    <property type="component" value="Chromosome"/>
</dbReference>
<dbReference type="eggNOG" id="COG2226">
    <property type="taxonomic scope" value="Bacteria"/>
</dbReference>
<dbReference type="Proteomes" id="UP000183868">
    <property type="component" value="Chromosome"/>
</dbReference>
<dbReference type="STRING" id="880073.Cabys_708"/>
<dbReference type="EMBL" id="CM001402">
    <property type="protein sequence ID" value="EHO41560.1"/>
    <property type="molecule type" value="Genomic_DNA"/>
</dbReference>
<dbReference type="InParanoid" id="H1XU70"/>
<dbReference type="KEGG" id="caby:Cabys_708"/>
<name>H1XU70_CALAY</name>
<dbReference type="PaxDb" id="880073-Calab_1946"/>
<sequence>MKETNRLQQVAPYSVLASIYDHVMSHVNYAMWANYIKALFKLAGRRISVIADLSCGTGSLLPHLRGYRRKALGFDLSLPMLKTANRKSSARHLICADFRQLPVKTHSLDAALALYDSVNYLHADRDALCFFNECYRTLRPGGLLIFDIVTPYLCKTAFKEYQESAVINENLRYDRFSFFDENENLQINQFKIWVNGQCYYEEHRQKIREVKEWILLIKQTNFKLLEIFSNFSMKPVMETSDRAHFVLRR</sequence>
<dbReference type="InterPro" id="IPR029063">
    <property type="entry name" value="SAM-dependent_MTases_sf"/>
</dbReference>
<dbReference type="GO" id="GO:0008757">
    <property type="term" value="F:S-adenosylmethionine-dependent methyltransferase activity"/>
    <property type="evidence" value="ECO:0007669"/>
    <property type="project" value="InterPro"/>
</dbReference>
<dbReference type="RefSeq" id="WP_006928719.1">
    <property type="nucleotide sequence ID" value="NZ_CM001402.1"/>
</dbReference>
<accession>H1XU70</accession>
<dbReference type="AlphaFoldDB" id="H1XU70"/>
<protein>
    <submittedName>
        <fullName evidence="2">Methyltransferase domain-containing protein</fullName>
    </submittedName>
    <submittedName>
        <fullName evidence="3">Methyltransferase type 11</fullName>
    </submittedName>
</protein>
<evidence type="ECO:0000259" key="1">
    <source>
        <dbReference type="Pfam" id="PF08241"/>
    </source>
</evidence>
<dbReference type="CDD" id="cd02440">
    <property type="entry name" value="AdoMet_MTases"/>
    <property type="match status" value="1"/>
</dbReference>
<keyword evidence="3" id="KW-0808">Transferase</keyword>
<dbReference type="Gene3D" id="2.20.25.110">
    <property type="entry name" value="S-adenosyl-L-methionine-dependent methyltransferases"/>
    <property type="match status" value="1"/>
</dbReference>
<evidence type="ECO:0000313" key="2">
    <source>
        <dbReference type="EMBL" id="APF17459.1"/>
    </source>
</evidence>
<dbReference type="EMBL" id="CP018099">
    <property type="protein sequence ID" value="APF17459.1"/>
    <property type="molecule type" value="Genomic_DNA"/>
</dbReference>
<gene>
    <name evidence="2" type="ORF">Cabys_708</name>
    <name evidence="3" type="ORF">Calab_1946</name>
</gene>
<keyword evidence="3" id="KW-0489">Methyltransferase</keyword>
<proteinExistence type="predicted"/>
<evidence type="ECO:0000313" key="4">
    <source>
        <dbReference type="Proteomes" id="UP000004671"/>
    </source>
</evidence>
<dbReference type="SUPFAM" id="SSF53335">
    <property type="entry name" value="S-adenosyl-L-methionine-dependent methyltransferases"/>
    <property type="match status" value="1"/>
</dbReference>
<dbReference type="HOGENOM" id="CLU_069129_5_0_0"/>
<dbReference type="Gene3D" id="3.40.50.150">
    <property type="entry name" value="Vaccinia Virus protein VP39"/>
    <property type="match status" value="1"/>
</dbReference>
<organism evidence="3 4">
    <name type="scientific">Caldithrix abyssi DSM 13497</name>
    <dbReference type="NCBI Taxonomy" id="880073"/>
    <lineage>
        <taxon>Bacteria</taxon>
        <taxon>Pseudomonadati</taxon>
        <taxon>Calditrichota</taxon>
        <taxon>Calditrichia</taxon>
        <taxon>Calditrichales</taxon>
        <taxon>Calditrichaceae</taxon>
        <taxon>Caldithrix</taxon>
    </lineage>
</organism>
<dbReference type="OrthoDB" id="9783256at2"/>
<keyword evidence="4" id="KW-1185">Reference proteome</keyword>
<dbReference type="FunCoup" id="H1XU70">
    <property type="interactions" value="236"/>
</dbReference>
<reference evidence="3 4" key="1">
    <citation type="submission" date="2011-09" db="EMBL/GenBank/DDBJ databases">
        <title>The permanent draft genome of Caldithrix abyssi DSM 13497.</title>
        <authorList>
            <consortium name="US DOE Joint Genome Institute (JGI-PGF)"/>
            <person name="Lucas S."/>
            <person name="Han J."/>
            <person name="Lapidus A."/>
            <person name="Bruce D."/>
            <person name="Goodwin L."/>
            <person name="Pitluck S."/>
            <person name="Peters L."/>
            <person name="Kyrpides N."/>
            <person name="Mavromatis K."/>
            <person name="Ivanova N."/>
            <person name="Mikhailova N."/>
            <person name="Chertkov O."/>
            <person name="Detter J.C."/>
            <person name="Tapia R."/>
            <person name="Han C."/>
            <person name="Land M."/>
            <person name="Hauser L."/>
            <person name="Markowitz V."/>
            <person name="Cheng J.-F."/>
            <person name="Hugenholtz P."/>
            <person name="Woyke T."/>
            <person name="Wu D."/>
            <person name="Spring S."/>
            <person name="Brambilla E."/>
            <person name="Klenk H.-P."/>
            <person name="Eisen J.A."/>
        </authorList>
    </citation>
    <scope>NUCLEOTIDE SEQUENCE [LARGE SCALE GENOMIC DNA]</scope>
    <source>
        <strain evidence="3 4">DSM 13497</strain>
    </source>
</reference>
<dbReference type="Pfam" id="PF08241">
    <property type="entry name" value="Methyltransf_11"/>
    <property type="match status" value="1"/>
</dbReference>
<reference evidence="2 5" key="2">
    <citation type="submission" date="2016-11" db="EMBL/GenBank/DDBJ databases">
        <title>Genomic analysis of Caldithrix abyssi and proposal of a novel bacterial phylum Caldithrichaeota.</title>
        <authorList>
            <person name="Kublanov I."/>
            <person name="Sigalova O."/>
            <person name="Gavrilov S."/>
            <person name="Lebedinsky A."/>
            <person name="Ivanova N."/>
            <person name="Daum C."/>
            <person name="Reddy T."/>
            <person name="Klenk H.P."/>
            <person name="Goker M."/>
            <person name="Reva O."/>
            <person name="Miroshnichenko M."/>
            <person name="Kyprides N."/>
            <person name="Woyke T."/>
            <person name="Gelfand M."/>
        </authorList>
    </citation>
    <scope>NUCLEOTIDE SEQUENCE [LARGE SCALE GENOMIC DNA]</scope>
    <source>
        <strain evidence="2 5">LF13</strain>
    </source>
</reference>